<organism evidence="1">
    <name type="scientific">uncultured Solirubrobacterales bacterium</name>
    <dbReference type="NCBI Taxonomy" id="768556"/>
    <lineage>
        <taxon>Bacteria</taxon>
        <taxon>Bacillati</taxon>
        <taxon>Actinomycetota</taxon>
        <taxon>Thermoleophilia</taxon>
        <taxon>Solirubrobacterales</taxon>
        <taxon>environmental samples</taxon>
    </lineage>
</organism>
<dbReference type="EMBL" id="CADCVV010000030">
    <property type="protein sequence ID" value="CAA9485323.1"/>
    <property type="molecule type" value="Genomic_DNA"/>
</dbReference>
<sequence length="93" mass="9922">MAFELIPVTHELWVEGKTEGDEVGDFRGNVIAIALRDTDPLSASRPEDAATGATEGLLGWGTTYFLVCDPDRDAPVWVEKDGITSQKVGSAAS</sequence>
<accession>A0A6J4RYH2</accession>
<proteinExistence type="predicted"/>
<name>A0A6J4RYH2_9ACTN</name>
<reference evidence="1" key="1">
    <citation type="submission" date="2020-02" db="EMBL/GenBank/DDBJ databases">
        <authorList>
            <person name="Meier V. D."/>
        </authorList>
    </citation>
    <scope>NUCLEOTIDE SEQUENCE</scope>
    <source>
        <strain evidence="1">AVDCRST_MAG17</strain>
    </source>
</reference>
<dbReference type="AlphaFoldDB" id="A0A6J4RYH2"/>
<gene>
    <name evidence="1" type="ORF">AVDCRST_MAG17-425</name>
</gene>
<protein>
    <submittedName>
        <fullName evidence="1">Uncharacterized protein</fullName>
    </submittedName>
</protein>
<evidence type="ECO:0000313" key="1">
    <source>
        <dbReference type="EMBL" id="CAA9485323.1"/>
    </source>
</evidence>